<dbReference type="SUPFAM" id="SSF53474">
    <property type="entry name" value="alpha/beta-Hydrolases"/>
    <property type="match status" value="1"/>
</dbReference>
<comment type="caution">
    <text evidence="3">The sequence shown here is derived from an EMBL/GenBank/DDBJ whole genome shotgun (WGS) entry which is preliminary data.</text>
</comment>
<gene>
    <name evidence="3" type="ORF">ACFO4O_04630</name>
</gene>
<accession>A0ABV9LSF6</accession>
<feature type="transmembrane region" description="Helical" evidence="1">
    <location>
        <begin position="6"/>
        <end position="25"/>
    </location>
</feature>
<dbReference type="Gene3D" id="3.40.50.1820">
    <property type="entry name" value="alpha/beta hydrolase"/>
    <property type="match status" value="1"/>
</dbReference>
<keyword evidence="3" id="KW-0378">Hydrolase</keyword>
<keyword evidence="4" id="KW-1185">Reference proteome</keyword>
<evidence type="ECO:0000256" key="1">
    <source>
        <dbReference type="SAM" id="Phobius"/>
    </source>
</evidence>
<keyword evidence="1" id="KW-1133">Transmembrane helix</keyword>
<protein>
    <submittedName>
        <fullName evidence="3">Alpha/beta fold hydrolase</fullName>
    </submittedName>
</protein>
<dbReference type="GO" id="GO:0016787">
    <property type="term" value="F:hydrolase activity"/>
    <property type="evidence" value="ECO:0007669"/>
    <property type="project" value="UniProtKB-KW"/>
</dbReference>
<dbReference type="EMBL" id="JBHSGU010000002">
    <property type="protein sequence ID" value="MFC4699442.1"/>
    <property type="molecule type" value="Genomic_DNA"/>
</dbReference>
<dbReference type="InterPro" id="IPR029058">
    <property type="entry name" value="AB_hydrolase_fold"/>
</dbReference>
<dbReference type="PANTHER" id="PTHR43798">
    <property type="entry name" value="MONOACYLGLYCEROL LIPASE"/>
    <property type="match status" value="1"/>
</dbReference>
<dbReference type="InterPro" id="IPR050266">
    <property type="entry name" value="AB_hydrolase_sf"/>
</dbReference>
<keyword evidence="1" id="KW-0472">Membrane</keyword>
<proteinExistence type="predicted"/>
<name>A0ABV9LSF6_9ALTE</name>
<evidence type="ECO:0000313" key="3">
    <source>
        <dbReference type="EMBL" id="MFC4699442.1"/>
    </source>
</evidence>
<dbReference type="InterPro" id="IPR000073">
    <property type="entry name" value="AB_hydrolase_1"/>
</dbReference>
<dbReference type="PANTHER" id="PTHR43798:SF33">
    <property type="entry name" value="HYDROLASE, PUTATIVE (AFU_ORTHOLOGUE AFUA_2G14860)-RELATED"/>
    <property type="match status" value="1"/>
</dbReference>
<evidence type="ECO:0000313" key="4">
    <source>
        <dbReference type="Proteomes" id="UP001595897"/>
    </source>
</evidence>
<dbReference type="Pfam" id="PF00561">
    <property type="entry name" value="Abhydrolase_1"/>
    <property type="match status" value="1"/>
</dbReference>
<dbReference type="PRINTS" id="PR00111">
    <property type="entry name" value="ABHYDROLASE"/>
</dbReference>
<dbReference type="Proteomes" id="UP001595897">
    <property type="component" value="Unassembled WGS sequence"/>
</dbReference>
<sequence>MTSQTMYILMLLLVCLGGVVYVLFISRSKRIGRFLYTRAMSLERTKAGLSTSTHTINGVPISCYANFSLSDSQNNTPTKADKRPVLLLLHGFSANKCIWHRFAMQAKKDYRLIIPDMLGHGDTPYSASQSYSTEQQADMLQALLDMLLVDKCMVIGNSMGGMIAMKLMQRQPMRFIKAILLDPAGAKTDFALGMQATGANPFLHKNMQHFFNMYNRTMAAPPFFPPCVLHYIGHHEYLQKDRQLSHMFRDFFNLNDFFDKPIKVDSNALMLVWGEEDGLVPVSDAAYWTELTACKPLIYANVGHMPMIEIPQKCYRDCKEFLEKPVR</sequence>
<dbReference type="RefSeq" id="WP_382406188.1">
    <property type="nucleotide sequence ID" value="NZ_JBHSGU010000002.1"/>
</dbReference>
<keyword evidence="1" id="KW-0812">Transmembrane</keyword>
<feature type="domain" description="AB hydrolase-1" evidence="2">
    <location>
        <begin position="84"/>
        <end position="211"/>
    </location>
</feature>
<reference evidence="4" key="1">
    <citation type="journal article" date="2019" name="Int. J. Syst. Evol. Microbiol.">
        <title>The Global Catalogue of Microorganisms (GCM) 10K type strain sequencing project: providing services to taxonomists for standard genome sequencing and annotation.</title>
        <authorList>
            <consortium name="The Broad Institute Genomics Platform"/>
            <consortium name="The Broad Institute Genome Sequencing Center for Infectious Disease"/>
            <person name="Wu L."/>
            <person name="Ma J."/>
        </authorList>
    </citation>
    <scope>NUCLEOTIDE SEQUENCE [LARGE SCALE GENOMIC DNA]</scope>
    <source>
        <strain evidence="4">KACC 12507</strain>
    </source>
</reference>
<organism evidence="3 4">
    <name type="scientific">Glaciecola siphonariae</name>
    <dbReference type="NCBI Taxonomy" id="521012"/>
    <lineage>
        <taxon>Bacteria</taxon>
        <taxon>Pseudomonadati</taxon>
        <taxon>Pseudomonadota</taxon>
        <taxon>Gammaproteobacteria</taxon>
        <taxon>Alteromonadales</taxon>
        <taxon>Alteromonadaceae</taxon>
        <taxon>Glaciecola</taxon>
    </lineage>
</organism>
<evidence type="ECO:0000259" key="2">
    <source>
        <dbReference type="Pfam" id="PF00561"/>
    </source>
</evidence>